<dbReference type="InterPro" id="IPR051781">
    <property type="entry name" value="Metallo-dep_Hydrolase"/>
</dbReference>
<evidence type="ECO:0000259" key="2">
    <source>
        <dbReference type="Pfam" id="PF01979"/>
    </source>
</evidence>
<dbReference type="Gene3D" id="3.40.50.10910">
    <property type="entry name" value="Amidohydrolase"/>
    <property type="match status" value="1"/>
</dbReference>
<comment type="caution">
    <text evidence="4">The sequence shown here is derived from an EMBL/GenBank/DDBJ whole genome shotgun (WGS) entry which is preliminary data.</text>
</comment>
<reference evidence="4 5" key="1">
    <citation type="submission" date="2019-11" db="EMBL/GenBank/DDBJ databases">
        <title>Novel species isolated from a subtropical stream in China.</title>
        <authorList>
            <person name="Lu H."/>
        </authorList>
    </citation>
    <scope>NUCLEOTIDE SEQUENCE [LARGE SCALE GENOMIC DNA]</scope>
    <source>
        <strain evidence="4 5">FT92W</strain>
    </source>
</reference>
<feature type="chain" id="PRO_5031216162" evidence="1">
    <location>
        <begin position="29"/>
        <end position="601"/>
    </location>
</feature>
<dbReference type="Pfam" id="PF01979">
    <property type="entry name" value="Amidohydro_1"/>
    <property type="match status" value="1"/>
</dbReference>
<evidence type="ECO:0000259" key="3">
    <source>
        <dbReference type="Pfam" id="PF08547"/>
    </source>
</evidence>
<dbReference type="Gene3D" id="1.20.58.520">
    <property type="entry name" value="Amidohydrolase"/>
    <property type="match status" value="1"/>
</dbReference>
<organism evidence="4 5">
    <name type="scientific">Pseudoduganella rivuli</name>
    <dbReference type="NCBI Taxonomy" id="2666085"/>
    <lineage>
        <taxon>Bacteria</taxon>
        <taxon>Pseudomonadati</taxon>
        <taxon>Pseudomonadota</taxon>
        <taxon>Betaproteobacteria</taxon>
        <taxon>Burkholderiales</taxon>
        <taxon>Oxalobacteraceae</taxon>
        <taxon>Telluria group</taxon>
        <taxon>Pseudoduganella</taxon>
    </lineage>
</organism>
<proteinExistence type="predicted"/>
<dbReference type="SUPFAM" id="SSF49785">
    <property type="entry name" value="Galactose-binding domain-like"/>
    <property type="match status" value="1"/>
</dbReference>
<feature type="domain" description="Amidohydrolase-related" evidence="2">
    <location>
        <begin position="79"/>
        <end position="416"/>
    </location>
</feature>
<sequence length="601" mass="63229">MVHRRLQSLLFACGLAAASAIIGTPALAATWLVHDVRVFDGEKMHEHRSVLVNGARIADDNFQGKAPAGATVIDGKGRTLLPGLIDSHVHAYRYFDLPLYFGVTTQIDMFTGVQAMQEVTARMARGDNAGQADLFSAGTLATAPGGHGTEYGMPIPTLTKPEEAQAWVDARVAEGSYFIKIVMEQGHPGRAFASLDIATVKALIAAAHKRGKLAVVHISNLADARAALEAGADGLVHLFVGNRISQQDLDSFTQLAKSRKAFVIPTFSVMESIAGVRATDIIGDAAFSSLLDKAQKQQLAHPYNPQAKPELLAAPQAVTAALSKAGVPVLAGTDAGNNGTQYGASLHHELQSLTQAGLTPLQALASATSVPAQAFKLPQRGRIAKGYKADLLLVDGDPSADIATTRRIVDVWKDGVSVAPLRKQQLALVAQEALPSSGLALPADGRISLFGNDKMGSPFGAGWMPSHDAFLGGKSTVDIKLVGDAVQVNANVAAGFAYPWAGLAFMPGRQPMQAANLSAAKVLKFRVRGDGQQYNVAVMSGGNNIPASLPFQAGGEWREVSMALADFKGTDVSAISMIAFNAGPKSGSYRFEITDVRLLAQ</sequence>
<dbReference type="EMBL" id="WKJJ01000015">
    <property type="protein sequence ID" value="MRV74516.1"/>
    <property type="molecule type" value="Genomic_DNA"/>
</dbReference>
<dbReference type="Gene3D" id="2.60.120.430">
    <property type="entry name" value="Galactose-binding lectin"/>
    <property type="match status" value="1"/>
</dbReference>
<dbReference type="InterPro" id="IPR032466">
    <property type="entry name" value="Metal_Hydrolase"/>
</dbReference>
<keyword evidence="1" id="KW-0732">Signal</keyword>
<evidence type="ECO:0000313" key="5">
    <source>
        <dbReference type="Proteomes" id="UP000446768"/>
    </source>
</evidence>
<evidence type="ECO:0000256" key="1">
    <source>
        <dbReference type="SAM" id="SignalP"/>
    </source>
</evidence>
<keyword evidence="5" id="KW-1185">Reference proteome</keyword>
<evidence type="ECO:0000313" key="4">
    <source>
        <dbReference type="EMBL" id="MRV74516.1"/>
    </source>
</evidence>
<gene>
    <name evidence="4" type="ORF">GJ700_22670</name>
</gene>
<dbReference type="PANTHER" id="PTHR43135:SF3">
    <property type="entry name" value="ALPHA-D-RIBOSE 1-METHYLPHOSPHONATE 5-TRIPHOSPHATE DIPHOSPHATASE"/>
    <property type="match status" value="1"/>
</dbReference>
<dbReference type="InterPro" id="IPR008979">
    <property type="entry name" value="Galactose-bd-like_sf"/>
</dbReference>
<dbReference type="RefSeq" id="WP_154378180.1">
    <property type="nucleotide sequence ID" value="NZ_WKJJ01000015.1"/>
</dbReference>
<dbReference type="InterPro" id="IPR011059">
    <property type="entry name" value="Metal-dep_hydrolase_composite"/>
</dbReference>
<dbReference type="Gene3D" id="3.30.110.90">
    <property type="entry name" value="Amidohydrolase"/>
    <property type="match status" value="1"/>
</dbReference>
<name>A0A7X2IR56_9BURK</name>
<dbReference type="SUPFAM" id="SSF51556">
    <property type="entry name" value="Metallo-dependent hydrolases"/>
    <property type="match status" value="1"/>
</dbReference>
<dbReference type="InterPro" id="IPR006680">
    <property type="entry name" value="Amidohydro-rel"/>
</dbReference>
<dbReference type="Gene3D" id="2.30.40.10">
    <property type="entry name" value="Urease, subunit C, domain 1"/>
    <property type="match status" value="1"/>
</dbReference>
<dbReference type="GO" id="GO:0016810">
    <property type="term" value="F:hydrolase activity, acting on carbon-nitrogen (but not peptide) bonds"/>
    <property type="evidence" value="ECO:0007669"/>
    <property type="project" value="InterPro"/>
</dbReference>
<protein>
    <submittedName>
        <fullName evidence="4">Amidohydrolase family protein</fullName>
    </submittedName>
</protein>
<keyword evidence="4" id="KW-0378">Hydrolase</keyword>
<feature type="domain" description="NADH:ubiquinone oxidoreductase intermediate-associated protein 30" evidence="3">
    <location>
        <begin position="462"/>
        <end position="570"/>
    </location>
</feature>
<dbReference type="Pfam" id="PF08547">
    <property type="entry name" value="CIA30"/>
    <property type="match status" value="1"/>
</dbReference>
<dbReference type="InterPro" id="IPR013857">
    <property type="entry name" value="NADH-UbQ_OxRdtase-assoc_prot30"/>
</dbReference>
<dbReference type="SUPFAM" id="SSF51338">
    <property type="entry name" value="Composite domain of metallo-dependent hydrolases"/>
    <property type="match status" value="1"/>
</dbReference>
<accession>A0A7X2IR56</accession>
<dbReference type="PANTHER" id="PTHR43135">
    <property type="entry name" value="ALPHA-D-RIBOSE 1-METHYLPHOSPHONATE 5-TRIPHOSPHATE DIPHOSPHATASE"/>
    <property type="match status" value="1"/>
</dbReference>
<dbReference type="AlphaFoldDB" id="A0A7X2IR56"/>
<dbReference type="Proteomes" id="UP000446768">
    <property type="component" value="Unassembled WGS sequence"/>
</dbReference>
<feature type="signal peptide" evidence="1">
    <location>
        <begin position="1"/>
        <end position="28"/>
    </location>
</feature>